<reference evidence="17 18" key="1">
    <citation type="submission" date="2016-10" db="EMBL/GenBank/DDBJ databases">
        <authorList>
            <person name="de Groot N.N."/>
        </authorList>
    </citation>
    <scope>NUCLEOTIDE SEQUENCE [LARGE SCALE GENOMIC DNA]</scope>
    <source>
        <strain evidence="13 17">DSM 2872</strain>
        <strain evidence="14 18">L14</strain>
    </source>
</reference>
<sequence length="203" mass="22377">MSYVPMVVEQSNRGERAYDIYSRLLKDRIIFLGGQIDDNVANVVVAQMLFLESEDPDKDIYLYINSPGGVVTAGLAIYDTMQYIKPDVSTICIGQAASMGAVLLTAGAKGKRFALPNARVMIHQPLGGAQGQSTDIQIQAREIQRIRETINDIFVQTTGKTAEEINNDTERDNFMTAAEAKAYGIVDEVITRPKKTKKNDAKD</sequence>
<evidence type="ECO:0000256" key="10">
    <source>
        <dbReference type="RuleBase" id="RU000549"/>
    </source>
</evidence>
<dbReference type="PANTHER" id="PTHR10381">
    <property type="entry name" value="ATP-DEPENDENT CLP PROTEASE PROTEOLYTIC SUBUNIT"/>
    <property type="match status" value="1"/>
</dbReference>
<dbReference type="NCBIfam" id="NF001368">
    <property type="entry name" value="PRK00277.1"/>
    <property type="match status" value="1"/>
</dbReference>
<accession>A0A1K1M225</accession>
<dbReference type="InterPro" id="IPR029045">
    <property type="entry name" value="ClpP/crotonase-like_dom_sf"/>
</dbReference>
<dbReference type="GO" id="GO:0006515">
    <property type="term" value="P:protein quality control for misfolded or incompletely synthesized proteins"/>
    <property type="evidence" value="ECO:0007669"/>
    <property type="project" value="TreeGrafter"/>
</dbReference>
<comment type="catalytic activity">
    <reaction evidence="6 7 9">
        <text>Hydrolysis of proteins to small peptides in the presence of ATP and magnesium. alpha-casein is the usual test substrate. In the absence of ATP, only oligopeptides shorter than five residues are hydrolyzed (such as succinyl-Leu-Tyr-|-NHMec, and Leu-Tyr-Leu-|-Tyr-Trp, in which cleavage of the -Tyr-|-Leu- and -Tyr-|-Trp bonds also occurs).</text>
        <dbReference type="EC" id="3.4.21.92"/>
    </reaction>
</comment>
<dbReference type="EC" id="3.4.21.92" evidence="7 10"/>
<dbReference type="InterPro" id="IPR018215">
    <property type="entry name" value="ClpP_Ser_AS"/>
</dbReference>
<keyword evidence="5 7" id="KW-0720">Serine protease</keyword>
<comment type="function">
    <text evidence="7 11">Cleaves peptides in various proteins in a process that requires ATP hydrolysis. Has a chymotrypsin-like activity. Plays a major role in the degradation of misfolded proteins.</text>
</comment>
<dbReference type="PRINTS" id="PR00127">
    <property type="entry name" value="CLPPROTEASEP"/>
</dbReference>
<dbReference type="GO" id="GO:0005737">
    <property type="term" value="C:cytoplasm"/>
    <property type="evidence" value="ECO:0007669"/>
    <property type="project" value="UniProtKB-SubCell"/>
</dbReference>
<evidence type="ECO:0000256" key="4">
    <source>
        <dbReference type="ARBA" id="ARBA00022801"/>
    </source>
</evidence>
<dbReference type="Proteomes" id="UP000183469">
    <property type="component" value="Unassembled WGS sequence"/>
</dbReference>
<evidence type="ECO:0000256" key="1">
    <source>
        <dbReference type="ARBA" id="ARBA00007039"/>
    </source>
</evidence>
<evidence type="ECO:0000256" key="2">
    <source>
        <dbReference type="ARBA" id="ARBA00022490"/>
    </source>
</evidence>
<dbReference type="GO" id="GO:0009368">
    <property type="term" value="C:endopeptidase Clp complex"/>
    <property type="evidence" value="ECO:0007669"/>
    <property type="project" value="TreeGrafter"/>
</dbReference>
<evidence type="ECO:0000256" key="11">
    <source>
        <dbReference type="RuleBase" id="RU000550"/>
    </source>
</evidence>
<name>A0A1K1M225_SELRU</name>
<comment type="subcellular location">
    <subcellularLocation>
        <location evidence="7">Cytoplasm</location>
    </subcellularLocation>
</comment>
<evidence type="ECO:0000313" key="18">
    <source>
        <dbReference type="Proteomes" id="UP000183843"/>
    </source>
</evidence>
<dbReference type="InterPro" id="IPR033135">
    <property type="entry name" value="ClpP_His_AS"/>
</dbReference>
<evidence type="ECO:0000313" key="15">
    <source>
        <dbReference type="EMBL" id="SFW17181.1"/>
    </source>
</evidence>
<dbReference type="EMBL" id="FPJA01000004">
    <property type="protein sequence ID" value="SFW17181.1"/>
    <property type="molecule type" value="Genomic_DNA"/>
</dbReference>
<dbReference type="Pfam" id="PF00574">
    <property type="entry name" value="CLP_protease"/>
    <property type="match status" value="1"/>
</dbReference>
<dbReference type="CDD" id="cd07017">
    <property type="entry name" value="S14_ClpP_2"/>
    <property type="match status" value="1"/>
</dbReference>
<evidence type="ECO:0000256" key="7">
    <source>
        <dbReference type="HAMAP-Rule" id="MF_00444"/>
    </source>
</evidence>
<comment type="subunit">
    <text evidence="7">Fourteen ClpP subunits assemble into 2 heptameric rings which stack back to back to give a disk-like structure with a central cavity, resembling the structure of eukaryotic proteasomes.</text>
</comment>
<feature type="active site" evidence="7 9">
    <location>
        <position position="123"/>
    </location>
</feature>
<gene>
    <name evidence="7" type="primary">clpP</name>
    <name evidence="15" type="ORF">SAMN02910323_0524</name>
    <name evidence="14" type="ORF">SAMN05216587_101467</name>
    <name evidence="13" type="ORF">SAMN05660648_02032</name>
</gene>
<evidence type="ECO:0000256" key="8">
    <source>
        <dbReference type="PROSITE-ProRule" id="PRU10085"/>
    </source>
</evidence>
<keyword evidence="2 7" id="KW-0963">Cytoplasm</keyword>
<evidence type="ECO:0000313" key="14">
    <source>
        <dbReference type="EMBL" id="SFA73738.1"/>
    </source>
</evidence>
<dbReference type="Proteomes" id="UP000183843">
    <property type="component" value="Unassembled WGS sequence"/>
</dbReference>
<dbReference type="AlphaFoldDB" id="A0A1K1M225"/>
<dbReference type="Proteomes" id="UP000182958">
    <property type="component" value="Unassembled WGS sequence"/>
</dbReference>
<dbReference type="EMBL" id="FNQG01000008">
    <property type="protein sequence ID" value="SEA11857.1"/>
    <property type="molecule type" value="Genomic_DNA"/>
</dbReference>
<evidence type="ECO:0000256" key="9">
    <source>
        <dbReference type="PROSITE-ProRule" id="PRU10086"/>
    </source>
</evidence>
<dbReference type="EMBL" id="FOJX01000001">
    <property type="protein sequence ID" value="SFA73738.1"/>
    <property type="molecule type" value="Genomic_DNA"/>
</dbReference>
<dbReference type="PANTHER" id="PTHR10381:SF70">
    <property type="entry name" value="ATP-DEPENDENT CLP PROTEASE PROTEOLYTIC SUBUNIT"/>
    <property type="match status" value="1"/>
</dbReference>
<dbReference type="GO" id="GO:0004252">
    <property type="term" value="F:serine-type endopeptidase activity"/>
    <property type="evidence" value="ECO:0007669"/>
    <property type="project" value="UniProtKB-UniRule"/>
</dbReference>
<evidence type="ECO:0000256" key="6">
    <source>
        <dbReference type="ARBA" id="ARBA00034021"/>
    </source>
</evidence>
<dbReference type="OrthoDB" id="9802800at2"/>
<evidence type="ECO:0000256" key="3">
    <source>
        <dbReference type="ARBA" id="ARBA00022670"/>
    </source>
</evidence>
<feature type="active site" evidence="8">
    <location>
        <position position="98"/>
    </location>
</feature>
<dbReference type="PROSITE" id="PS00381">
    <property type="entry name" value="CLP_PROTEASE_SER"/>
    <property type="match status" value="1"/>
</dbReference>
<dbReference type="InterPro" id="IPR001907">
    <property type="entry name" value="ClpP"/>
</dbReference>
<dbReference type="HAMAP" id="MF_00444">
    <property type="entry name" value="ClpP"/>
    <property type="match status" value="1"/>
</dbReference>
<dbReference type="NCBIfam" id="TIGR00493">
    <property type="entry name" value="clpP"/>
    <property type="match status" value="1"/>
</dbReference>
<dbReference type="GO" id="GO:0051117">
    <property type="term" value="F:ATPase binding"/>
    <property type="evidence" value="ECO:0007669"/>
    <property type="project" value="TreeGrafter"/>
</dbReference>
<proteinExistence type="inferred from homology"/>
<evidence type="ECO:0000313" key="17">
    <source>
        <dbReference type="Proteomes" id="UP000183469"/>
    </source>
</evidence>
<comment type="similarity">
    <text evidence="1 7 12">Belongs to the peptidase S14 family.</text>
</comment>
<evidence type="ECO:0000313" key="16">
    <source>
        <dbReference type="Proteomes" id="UP000182958"/>
    </source>
</evidence>
<dbReference type="RefSeq" id="WP_037352243.1">
    <property type="nucleotide sequence ID" value="NZ_FNQG01000008.1"/>
</dbReference>
<reference evidence="16" key="2">
    <citation type="submission" date="2016-11" db="EMBL/GenBank/DDBJ databases">
        <authorList>
            <person name="Varghese N."/>
            <person name="Submissions S."/>
        </authorList>
    </citation>
    <scope>NUCLEOTIDE SEQUENCE [LARGE SCALE GENOMIC DNA]</scope>
    <source>
        <strain evidence="16">C3</strain>
    </source>
</reference>
<dbReference type="GO" id="GO:0004176">
    <property type="term" value="F:ATP-dependent peptidase activity"/>
    <property type="evidence" value="ECO:0007669"/>
    <property type="project" value="InterPro"/>
</dbReference>
<reference evidence="15" key="3">
    <citation type="submission" date="2016-11" db="EMBL/GenBank/DDBJ databases">
        <authorList>
            <person name="Jaros S."/>
            <person name="Januszkiewicz K."/>
            <person name="Wedrychowicz H."/>
        </authorList>
    </citation>
    <scope>NUCLEOTIDE SEQUENCE [LARGE SCALE GENOMIC DNA]</scope>
    <source>
        <strain evidence="15">C3</strain>
    </source>
</reference>
<protein>
    <recommendedName>
        <fullName evidence="7 12">ATP-dependent Clp protease proteolytic subunit</fullName>
        <ecNumber evidence="7 10">3.4.21.92</ecNumber>
    </recommendedName>
    <alternativeName>
        <fullName evidence="7">Endopeptidase Clp</fullName>
    </alternativeName>
</protein>
<dbReference type="SUPFAM" id="SSF52096">
    <property type="entry name" value="ClpP/crotonase"/>
    <property type="match status" value="1"/>
</dbReference>
<dbReference type="InterPro" id="IPR023562">
    <property type="entry name" value="ClpP/TepA"/>
</dbReference>
<organism evidence="15 16">
    <name type="scientific">Selenomonas ruminantium</name>
    <dbReference type="NCBI Taxonomy" id="971"/>
    <lineage>
        <taxon>Bacteria</taxon>
        <taxon>Bacillati</taxon>
        <taxon>Bacillota</taxon>
        <taxon>Negativicutes</taxon>
        <taxon>Selenomonadales</taxon>
        <taxon>Selenomonadaceae</taxon>
        <taxon>Selenomonas</taxon>
    </lineage>
</organism>
<evidence type="ECO:0000256" key="12">
    <source>
        <dbReference type="RuleBase" id="RU003567"/>
    </source>
</evidence>
<dbReference type="PROSITE" id="PS00382">
    <property type="entry name" value="CLP_PROTEASE_HIS"/>
    <property type="match status" value="1"/>
</dbReference>
<evidence type="ECO:0000256" key="5">
    <source>
        <dbReference type="ARBA" id="ARBA00022825"/>
    </source>
</evidence>
<dbReference type="FunFam" id="3.90.226.10:FF:000001">
    <property type="entry name" value="ATP-dependent Clp protease proteolytic subunit"/>
    <property type="match status" value="1"/>
</dbReference>
<evidence type="ECO:0000313" key="13">
    <source>
        <dbReference type="EMBL" id="SEA11857.1"/>
    </source>
</evidence>
<keyword evidence="16" id="KW-1185">Reference proteome</keyword>
<dbReference type="Gene3D" id="3.90.226.10">
    <property type="entry name" value="2-enoyl-CoA Hydratase, Chain A, domain 1"/>
    <property type="match status" value="1"/>
</dbReference>
<dbReference type="NCBIfam" id="NF009205">
    <property type="entry name" value="PRK12553.1"/>
    <property type="match status" value="1"/>
</dbReference>
<keyword evidence="4 7" id="KW-0378">Hydrolase</keyword>
<keyword evidence="3 7" id="KW-0645">Protease</keyword>
<feature type="active site" description="Nucleophile" evidence="7">
    <location>
        <position position="98"/>
    </location>
</feature>